<keyword evidence="1" id="KW-0812">Transmembrane</keyword>
<reference evidence="2" key="1">
    <citation type="submission" date="2023-06" db="EMBL/GenBank/DDBJ databases">
        <title>Genome-scale phylogeny and comparative genomics of the fungal order Sordariales.</title>
        <authorList>
            <consortium name="Lawrence Berkeley National Laboratory"/>
            <person name="Hensen N."/>
            <person name="Bonometti L."/>
            <person name="Westerberg I."/>
            <person name="Brannstrom I.O."/>
            <person name="Guillou S."/>
            <person name="Cros-Aarteil S."/>
            <person name="Calhoun S."/>
            <person name="Haridas S."/>
            <person name="Kuo A."/>
            <person name="Mondo S."/>
            <person name="Pangilinan J."/>
            <person name="Riley R."/>
            <person name="Labutti K."/>
            <person name="Andreopoulos B."/>
            <person name="Lipzen A."/>
            <person name="Chen C."/>
            <person name="Yanf M."/>
            <person name="Daum C."/>
            <person name="Ng V."/>
            <person name="Clum A."/>
            <person name="Steindorff A."/>
            <person name="Ohm R."/>
            <person name="Martin F."/>
            <person name="Silar P."/>
            <person name="Natvig D."/>
            <person name="Lalanne C."/>
            <person name="Gautier V."/>
            <person name="Ament-Velasquez S.L."/>
            <person name="Kruys A."/>
            <person name="Hutchinson M.I."/>
            <person name="Powell A.J."/>
            <person name="Barry K."/>
            <person name="Miller A.N."/>
            <person name="Grigoriev I.V."/>
            <person name="Debuchy R."/>
            <person name="Gladieux P."/>
            <person name="Thoren M.H."/>
            <person name="Johannesson H."/>
        </authorList>
    </citation>
    <scope>NUCLEOTIDE SEQUENCE</scope>
    <source>
        <strain evidence="2">CBS 540.89</strain>
    </source>
</reference>
<evidence type="ECO:0000256" key="1">
    <source>
        <dbReference type="SAM" id="Phobius"/>
    </source>
</evidence>
<feature type="transmembrane region" description="Helical" evidence="1">
    <location>
        <begin position="31"/>
        <end position="51"/>
    </location>
</feature>
<evidence type="ECO:0000313" key="2">
    <source>
        <dbReference type="EMBL" id="KAK0748351.1"/>
    </source>
</evidence>
<organism evidence="2 3">
    <name type="scientific">Apiosordaria backusii</name>
    <dbReference type="NCBI Taxonomy" id="314023"/>
    <lineage>
        <taxon>Eukaryota</taxon>
        <taxon>Fungi</taxon>
        <taxon>Dikarya</taxon>
        <taxon>Ascomycota</taxon>
        <taxon>Pezizomycotina</taxon>
        <taxon>Sordariomycetes</taxon>
        <taxon>Sordariomycetidae</taxon>
        <taxon>Sordariales</taxon>
        <taxon>Lasiosphaeriaceae</taxon>
        <taxon>Apiosordaria</taxon>
    </lineage>
</organism>
<dbReference type="AlphaFoldDB" id="A0AA40K703"/>
<keyword evidence="1" id="KW-0472">Membrane</keyword>
<keyword evidence="3" id="KW-1185">Reference proteome</keyword>
<evidence type="ECO:0000313" key="3">
    <source>
        <dbReference type="Proteomes" id="UP001172159"/>
    </source>
</evidence>
<keyword evidence="1" id="KW-1133">Transmembrane helix</keyword>
<dbReference type="Proteomes" id="UP001172159">
    <property type="component" value="Unassembled WGS sequence"/>
</dbReference>
<protein>
    <submittedName>
        <fullName evidence="2">Uncharacterized protein</fullName>
    </submittedName>
</protein>
<name>A0AA40K703_9PEZI</name>
<comment type="caution">
    <text evidence="2">The sequence shown here is derived from an EMBL/GenBank/DDBJ whole genome shotgun (WGS) entry which is preliminary data.</text>
</comment>
<proteinExistence type="predicted"/>
<accession>A0AA40K703</accession>
<sequence length="80" mass="8817">MGFMSRKECVTMLAITISVWGGCWLSSPRYGFVPFLFVLLSCFVALSMLTVESKTKNDIQGIHKQGMTGGLVKVFIYGMG</sequence>
<gene>
    <name evidence="2" type="ORF">B0T21DRAFT_356385</name>
</gene>
<dbReference type="PROSITE" id="PS51257">
    <property type="entry name" value="PROKAR_LIPOPROTEIN"/>
    <property type="match status" value="1"/>
</dbReference>
<dbReference type="EMBL" id="JAUKTV010000001">
    <property type="protein sequence ID" value="KAK0748351.1"/>
    <property type="molecule type" value="Genomic_DNA"/>
</dbReference>